<dbReference type="RefSeq" id="XP_001798608.1">
    <property type="nucleotide sequence ID" value="XM_001798556.1"/>
</dbReference>
<gene>
    <name evidence="2" type="ORF">JI435_082910</name>
</gene>
<feature type="compositionally biased region" description="Pro residues" evidence="1">
    <location>
        <begin position="29"/>
        <end position="43"/>
    </location>
</feature>
<evidence type="ECO:0008006" key="4">
    <source>
        <dbReference type="Google" id="ProtNLM"/>
    </source>
</evidence>
<dbReference type="VEuPathDB" id="FungiDB:JI435_082910"/>
<sequence>MPQLREIPLKPKPSSTPAIMTLQPSTALPTPPATPSMPAPRHPYPKAPSQELVFRNLIRGPALTLQISSEEFILPIALLCHHSTFLRKEIRQMIEMGMGPGKKRPLEEPDEVKVEKKKKKRKPESEEEGGAKIEDEKKRKLESTSEKEEEGGHVNPNSNSNPNPKPVLDKSSGPLILSLPPTFVSPDIFSLFLSYIYKSGYSPSVDALPASYTANTSNNHVATTTVSTTLSTTDFIPPSIHAYLLAHRLIGPSFMNHTLARIYAGIGVYYPLSPTLMNFVWVQTKGLALGSGVVPLRRLLLHVLIAHWPSQQFHIIARNDPAAWTMLFEAHQDLRQEFIMGLQGGVKVQAAQGYFVGLGEMVKVEG</sequence>
<evidence type="ECO:0000256" key="1">
    <source>
        <dbReference type="SAM" id="MobiDB-lite"/>
    </source>
</evidence>
<feature type="region of interest" description="Disordered" evidence="1">
    <location>
        <begin position="1"/>
        <end position="43"/>
    </location>
</feature>
<feature type="compositionally biased region" description="Basic and acidic residues" evidence="1">
    <location>
        <begin position="104"/>
        <end position="114"/>
    </location>
</feature>
<protein>
    <recommendedName>
        <fullName evidence="4">BTB domain-containing protein</fullName>
    </recommendedName>
</protein>
<accession>A0A7U2HUS7</accession>
<dbReference type="OrthoDB" id="1022638at2759"/>
<keyword evidence="3" id="KW-1185">Reference proteome</keyword>
<dbReference type="KEGG" id="pno:SNOG_08291"/>
<feature type="region of interest" description="Disordered" evidence="1">
    <location>
        <begin position="98"/>
        <end position="169"/>
    </location>
</feature>
<evidence type="ECO:0000313" key="3">
    <source>
        <dbReference type="Proteomes" id="UP000663193"/>
    </source>
</evidence>
<evidence type="ECO:0000313" key="2">
    <source>
        <dbReference type="EMBL" id="QRC92655.1"/>
    </source>
</evidence>
<dbReference type="AlphaFoldDB" id="A0A7U2HUS7"/>
<organism evidence="2 3">
    <name type="scientific">Phaeosphaeria nodorum (strain SN15 / ATCC MYA-4574 / FGSC 10173)</name>
    <name type="common">Glume blotch fungus</name>
    <name type="synonym">Parastagonospora nodorum</name>
    <dbReference type="NCBI Taxonomy" id="321614"/>
    <lineage>
        <taxon>Eukaryota</taxon>
        <taxon>Fungi</taxon>
        <taxon>Dikarya</taxon>
        <taxon>Ascomycota</taxon>
        <taxon>Pezizomycotina</taxon>
        <taxon>Dothideomycetes</taxon>
        <taxon>Pleosporomycetidae</taxon>
        <taxon>Pleosporales</taxon>
        <taxon>Pleosporineae</taxon>
        <taxon>Phaeosphaeriaceae</taxon>
        <taxon>Parastagonospora</taxon>
    </lineage>
</organism>
<reference evidence="3" key="1">
    <citation type="journal article" date="2021" name="BMC Genomics">
        <title>Chromosome-level genome assembly and manually-curated proteome of model necrotroph Parastagonospora nodorum Sn15 reveals a genome-wide trove of candidate effector homologs, and redundancy of virulence-related functions within an accessory chromosome.</title>
        <authorList>
            <person name="Bertazzoni S."/>
            <person name="Jones D.A.B."/>
            <person name="Phan H.T."/>
            <person name="Tan K.-C."/>
            <person name="Hane J.K."/>
        </authorList>
    </citation>
    <scope>NUCLEOTIDE SEQUENCE [LARGE SCALE GENOMIC DNA]</scope>
    <source>
        <strain evidence="3">SN15 / ATCC MYA-4574 / FGSC 10173)</strain>
    </source>
</reference>
<proteinExistence type="predicted"/>
<name>A0A7U2HUS7_PHANO</name>
<dbReference type="Proteomes" id="UP000663193">
    <property type="component" value="Chromosome 2"/>
</dbReference>
<dbReference type="OMA" id="HHYPIPP"/>
<dbReference type="EMBL" id="CP069024">
    <property type="protein sequence ID" value="QRC92655.1"/>
    <property type="molecule type" value="Genomic_DNA"/>
</dbReference>
<feature type="compositionally biased region" description="Basic and acidic residues" evidence="1">
    <location>
        <begin position="129"/>
        <end position="152"/>
    </location>
</feature>